<organism evidence="1 2">
    <name type="scientific">Caerostris extrusa</name>
    <name type="common">Bark spider</name>
    <name type="synonym">Caerostris bankana</name>
    <dbReference type="NCBI Taxonomy" id="172846"/>
    <lineage>
        <taxon>Eukaryota</taxon>
        <taxon>Metazoa</taxon>
        <taxon>Ecdysozoa</taxon>
        <taxon>Arthropoda</taxon>
        <taxon>Chelicerata</taxon>
        <taxon>Arachnida</taxon>
        <taxon>Araneae</taxon>
        <taxon>Araneomorphae</taxon>
        <taxon>Entelegynae</taxon>
        <taxon>Araneoidea</taxon>
        <taxon>Araneidae</taxon>
        <taxon>Caerostris</taxon>
    </lineage>
</organism>
<dbReference type="EMBL" id="BPLR01019135">
    <property type="protein sequence ID" value="GIZ04780.1"/>
    <property type="molecule type" value="Genomic_DNA"/>
</dbReference>
<dbReference type="AlphaFoldDB" id="A0AAV4YEW0"/>
<name>A0AAV4YEW0_CAEEX</name>
<protein>
    <submittedName>
        <fullName evidence="1">Uncharacterized protein</fullName>
    </submittedName>
</protein>
<dbReference type="Proteomes" id="UP001054945">
    <property type="component" value="Unassembled WGS sequence"/>
</dbReference>
<sequence length="86" mass="10069">MTKHPCRRFFETQAVLERFDGLRLPVFLPSTFAAKGKRELHKVLTGCSILKTIRGRGWRLRYFVSHTHQPGNFSNRSVLLYLVEHN</sequence>
<reference evidence="1 2" key="1">
    <citation type="submission" date="2021-06" db="EMBL/GenBank/DDBJ databases">
        <title>Caerostris extrusa draft genome.</title>
        <authorList>
            <person name="Kono N."/>
            <person name="Arakawa K."/>
        </authorList>
    </citation>
    <scope>NUCLEOTIDE SEQUENCE [LARGE SCALE GENOMIC DNA]</scope>
</reference>
<gene>
    <name evidence="1" type="ORF">CEXT_696311</name>
</gene>
<comment type="caution">
    <text evidence="1">The sequence shown here is derived from an EMBL/GenBank/DDBJ whole genome shotgun (WGS) entry which is preliminary data.</text>
</comment>
<accession>A0AAV4YEW0</accession>
<evidence type="ECO:0000313" key="1">
    <source>
        <dbReference type="EMBL" id="GIZ04780.1"/>
    </source>
</evidence>
<keyword evidence="2" id="KW-1185">Reference proteome</keyword>
<proteinExistence type="predicted"/>
<evidence type="ECO:0000313" key="2">
    <source>
        <dbReference type="Proteomes" id="UP001054945"/>
    </source>
</evidence>